<dbReference type="GO" id="GO:0007189">
    <property type="term" value="P:adenylate cyclase-activating G protein-coupled receptor signaling pathway"/>
    <property type="evidence" value="ECO:0007669"/>
    <property type="project" value="TreeGrafter"/>
</dbReference>
<evidence type="ECO:0000256" key="4">
    <source>
        <dbReference type="ARBA" id="ARBA00023136"/>
    </source>
</evidence>
<dbReference type="PANTHER" id="PTHR23112">
    <property type="entry name" value="G PROTEIN-COUPLED RECEPTOR 157-RELATED"/>
    <property type="match status" value="1"/>
</dbReference>
<keyword evidence="8" id="KW-1185">Reference proteome</keyword>
<keyword evidence="2 6" id="KW-0812">Transmembrane</keyword>
<evidence type="ECO:0000256" key="3">
    <source>
        <dbReference type="ARBA" id="ARBA00022989"/>
    </source>
</evidence>
<name>A0AAD2CHW3_9STRA</name>
<dbReference type="EMBL" id="CAKOGP040000169">
    <property type="protein sequence ID" value="CAJ1931668.1"/>
    <property type="molecule type" value="Genomic_DNA"/>
</dbReference>
<evidence type="ECO:0000256" key="1">
    <source>
        <dbReference type="ARBA" id="ARBA00004141"/>
    </source>
</evidence>
<feature type="region of interest" description="Disordered" evidence="5">
    <location>
        <begin position="526"/>
        <end position="560"/>
    </location>
</feature>
<dbReference type="AlphaFoldDB" id="A0AAD2CHW3"/>
<feature type="transmembrane region" description="Helical" evidence="6">
    <location>
        <begin position="96"/>
        <end position="119"/>
    </location>
</feature>
<feature type="transmembrane region" description="Helical" evidence="6">
    <location>
        <begin position="339"/>
        <end position="359"/>
    </location>
</feature>
<gene>
    <name evidence="7" type="ORF">CYCCA115_LOCUS2492</name>
</gene>
<feature type="transmembrane region" description="Helical" evidence="6">
    <location>
        <begin position="190"/>
        <end position="215"/>
    </location>
</feature>
<feature type="transmembrane region" description="Helical" evidence="6">
    <location>
        <begin position="299"/>
        <end position="319"/>
    </location>
</feature>
<feature type="region of interest" description="Disordered" evidence="5">
    <location>
        <begin position="388"/>
        <end position="418"/>
    </location>
</feature>
<dbReference type="PANTHER" id="PTHR23112:SF0">
    <property type="entry name" value="TRANSMEMBRANE PROTEIN 116"/>
    <property type="match status" value="1"/>
</dbReference>
<feature type="transmembrane region" description="Helical" evidence="6">
    <location>
        <begin position="53"/>
        <end position="76"/>
    </location>
</feature>
<keyword evidence="3 6" id="KW-1133">Transmembrane helix</keyword>
<dbReference type="GO" id="GO:0004930">
    <property type="term" value="F:G protein-coupled receptor activity"/>
    <property type="evidence" value="ECO:0007669"/>
    <property type="project" value="TreeGrafter"/>
</dbReference>
<accession>A0AAD2CHW3</accession>
<organism evidence="7 8">
    <name type="scientific">Cylindrotheca closterium</name>
    <dbReference type="NCBI Taxonomy" id="2856"/>
    <lineage>
        <taxon>Eukaryota</taxon>
        <taxon>Sar</taxon>
        <taxon>Stramenopiles</taxon>
        <taxon>Ochrophyta</taxon>
        <taxon>Bacillariophyta</taxon>
        <taxon>Bacillariophyceae</taxon>
        <taxon>Bacillariophycidae</taxon>
        <taxon>Bacillariales</taxon>
        <taxon>Bacillariaceae</taxon>
        <taxon>Cylindrotheca</taxon>
    </lineage>
</organism>
<evidence type="ECO:0000313" key="8">
    <source>
        <dbReference type="Proteomes" id="UP001295423"/>
    </source>
</evidence>
<dbReference type="Proteomes" id="UP001295423">
    <property type="component" value="Unassembled WGS sequence"/>
</dbReference>
<protein>
    <submittedName>
        <fullName evidence="7">Uncharacterized protein</fullName>
    </submittedName>
</protein>
<evidence type="ECO:0000313" key="7">
    <source>
        <dbReference type="EMBL" id="CAJ1931668.1"/>
    </source>
</evidence>
<feature type="transmembrane region" description="Helical" evidence="6">
    <location>
        <begin position="139"/>
        <end position="158"/>
    </location>
</feature>
<keyword evidence="4 6" id="KW-0472">Membrane</keyword>
<proteinExistence type="predicted"/>
<evidence type="ECO:0000256" key="2">
    <source>
        <dbReference type="ARBA" id="ARBA00022692"/>
    </source>
</evidence>
<evidence type="ECO:0000256" key="6">
    <source>
        <dbReference type="SAM" id="Phobius"/>
    </source>
</evidence>
<evidence type="ECO:0000256" key="5">
    <source>
        <dbReference type="SAM" id="MobiDB-lite"/>
    </source>
</evidence>
<comment type="subcellular location">
    <subcellularLocation>
        <location evidence="1">Membrane</location>
        <topology evidence="1">Multi-pass membrane protein</topology>
    </subcellularLocation>
</comment>
<sequence>MSDSDSSQRLSDVQERFLALLPIPASILSITGSSIIIYIALNSRTRKKLSPYTRLLIGLSISDIVASINVAFASFLRPTESPRATSFAIGNATTCSVSGFMTTVAFSSALYSCMLSYYFLLTVRFRLKNSFIARRIEPLMHCISLGYPLISAIIGAYYDAYADTATYLGCWINCPAEKDEEECFSKTLGWIFYGWPFLFVVVSLIVNNILIWRLVHGHSVTLGRKSTRDGVAVSSDQSAAVNSVDDDSFLDQGTGVDDTYCGSNTTSPLSDVVNKAQKQTSDASADNQLRRLQLVKSQAFLFVGSYAFVTMWGGITAIGENRADSEDEELSLLVKLYPIMVLNAILTPMQGFFNMSVYVRPKYLTVRHEFKDKSRWWSMQRAILGEKKARASKTPRIPNKKPQGVKEASNVESPNDGLRIDDSAESADTVAQSLPLKRCGVSTLTASRGDFNNEEFCFEGLNDVDQDRWRCKRHDTWAPMKQAPRYYSSLQERGSSLEMISELTETQFEPIIDYSEEVEVEGDHRFRTPNRDSVPAAPRSATIPSPFATDSRWNPNSPKQRKLVPSLDLMLPQRVSSSSEQFCTQEDQLADEQWIDSQLQTSPRTRSLEKHSEIEDEKADVLVQASLLSSSARSAPTSEASFLDRMLQPPERRMSPPPL</sequence>
<reference evidence="7" key="1">
    <citation type="submission" date="2023-08" db="EMBL/GenBank/DDBJ databases">
        <authorList>
            <person name="Audoor S."/>
            <person name="Bilcke G."/>
        </authorList>
    </citation>
    <scope>NUCLEOTIDE SEQUENCE</scope>
</reference>
<feature type="compositionally biased region" description="Polar residues" evidence="5">
    <location>
        <begin position="595"/>
        <end position="605"/>
    </location>
</feature>
<feature type="compositionally biased region" description="Low complexity" evidence="5">
    <location>
        <begin position="625"/>
        <end position="641"/>
    </location>
</feature>
<comment type="caution">
    <text evidence="7">The sequence shown here is derived from an EMBL/GenBank/DDBJ whole genome shotgun (WGS) entry which is preliminary data.</text>
</comment>
<dbReference type="GO" id="GO:0005886">
    <property type="term" value="C:plasma membrane"/>
    <property type="evidence" value="ECO:0007669"/>
    <property type="project" value="TreeGrafter"/>
</dbReference>
<dbReference type="Gene3D" id="1.20.1070.10">
    <property type="entry name" value="Rhodopsin 7-helix transmembrane proteins"/>
    <property type="match status" value="1"/>
</dbReference>
<dbReference type="SUPFAM" id="SSF81321">
    <property type="entry name" value="Family A G protein-coupled receptor-like"/>
    <property type="match status" value="1"/>
</dbReference>
<feature type="region of interest" description="Disordered" evidence="5">
    <location>
        <begin position="593"/>
        <end position="659"/>
    </location>
</feature>
<feature type="compositionally biased region" description="Basic and acidic residues" evidence="5">
    <location>
        <begin position="650"/>
        <end position="659"/>
    </location>
</feature>
<feature type="transmembrane region" description="Helical" evidence="6">
    <location>
        <begin position="20"/>
        <end position="41"/>
    </location>
</feature>